<dbReference type="GO" id="GO:0004519">
    <property type="term" value="F:endonuclease activity"/>
    <property type="evidence" value="ECO:0007669"/>
    <property type="project" value="UniProtKB-KW"/>
</dbReference>
<keyword evidence="3" id="KW-1185">Reference proteome</keyword>
<evidence type="ECO:0000313" key="3">
    <source>
        <dbReference type="Proteomes" id="UP000184315"/>
    </source>
</evidence>
<proteinExistence type="predicted"/>
<dbReference type="EMBL" id="CZDF01000154">
    <property type="protein sequence ID" value="CUR32714.1"/>
    <property type="molecule type" value="Genomic_DNA"/>
</dbReference>
<dbReference type="Proteomes" id="UP000184315">
    <property type="component" value="Unassembled WGS sequence"/>
</dbReference>
<name>A0A1J1LL11_9CYAN</name>
<dbReference type="Pfam" id="PF03372">
    <property type="entry name" value="Exo_endo_phos"/>
    <property type="match status" value="1"/>
</dbReference>
<organism evidence="2 3">
    <name type="scientific">Planktothrix tepida PCC 9214</name>
    <dbReference type="NCBI Taxonomy" id="671072"/>
    <lineage>
        <taxon>Bacteria</taxon>
        <taxon>Bacillati</taxon>
        <taxon>Cyanobacteriota</taxon>
        <taxon>Cyanophyceae</taxon>
        <taxon>Oscillatoriophycideae</taxon>
        <taxon>Oscillatoriales</taxon>
        <taxon>Microcoleaceae</taxon>
        <taxon>Planktothrix</taxon>
    </lineage>
</organism>
<dbReference type="AlphaFoldDB" id="A0A1J1LL11"/>
<dbReference type="GO" id="GO:0004527">
    <property type="term" value="F:exonuclease activity"/>
    <property type="evidence" value="ECO:0007669"/>
    <property type="project" value="UniProtKB-KW"/>
</dbReference>
<dbReference type="RefSeq" id="WP_083580016.1">
    <property type="nucleotide sequence ID" value="NZ_LN889801.1"/>
</dbReference>
<keyword evidence="2" id="KW-0255">Endonuclease</keyword>
<dbReference type="OrthoDB" id="572278at2"/>
<evidence type="ECO:0000313" key="2">
    <source>
        <dbReference type="EMBL" id="CUR32714.1"/>
    </source>
</evidence>
<keyword evidence="2" id="KW-0540">Nuclease</keyword>
<dbReference type="InterPro" id="IPR036691">
    <property type="entry name" value="Endo/exonu/phosph_ase_sf"/>
</dbReference>
<keyword evidence="2" id="KW-0378">Hydrolase</keyword>
<dbReference type="Gene3D" id="3.60.10.10">
    <property type="entry name" value="Endonuclease/exonuclease/phosphatase"/>
    <property type="match status" value="1"/>
</dbReference>
<dbReference type="STRING" id="671072.PL9214490261"/>
<keyword evidence="2" id="KW-0269">Exonuclease</keyword>
<accession>A0A1J1LL11</accession>
<dbReference type="InterPro" id="IPR005135">
    <property type="entry name" value="Endo/exonuclease/phosphatase"/>
</dbReference>
<evidence type="ECO:0000259" key="1">
    <source>
        <dbReference type="Pfam" id="PF03372"/>
    </source>
</evidence>
<gene>
    <name evidence="2" type="ORF">PL9214490261</name>
</gene>
<dbReference type="SUPFAM" id="SSF56219">
    <property type="entry name" value="DNase I-like"/>
    <property type="match status" value="1"/>
</dbReference>
<sequence>MMTQRLRIVTWNLEHPKPKSWKKTPAVLDQIQTINADVWILTETNNLAVDLSKQGYFKFSSIEYQDKRLEQNAYTTIWSRIQAPTEMLTTFDPILAVCIKVNLQGYNLLIYGTIITWHGDRGIDGKSKNWEEHYRSIEQHGNDWEHLVKTNSDCKLITVGDFNQARDGSRWYGTQKGITLLTQELKRNNLVCLTDEVKPKERHNIDHICVSYELQPYCQVGFWENISDSNVTMSDHNGVFVDVELQA</sequence>
<reference evidence="3" key="1">
    <citation type="submission" date="2015-10" db="EMBL/GenBank/DDBJ databases">
        <authorList>
            <person name="Regsiter A."/>
            <person name="william w."/>
        </authorList>
    </citation>
    <scope>NUCLEOTIDE SEQUENCE [LARGE SCALE GENOMIC DNA]</scope>
</reference>
<protein>
    <submittedName>
        <fullName evidence="2">Endonuclease/exonuclease/phosphatase</fullName>
    </submittedName>
</protein>
<feature type="domain" description="Endonuclease/exonuclease/phosphatase" evidence="1">
    <location>
        <begin position="9"/>
        <end position="236"/>
    </location>
</feature>